<evidence type="ECO:0000313" key="4">
    <source>
        <dbReference type="EMBL" id="GAW91175.1"/>
    </source>
</evidence>
<accession>A0A1Z5HPF2</accession>
<dbReference type="InterPro" id="IPR003961">
    <property type="entry name" value="FN3_dom"/>
</dbReference>
<dbReference type="InterPro" id="IPR050964">
    <property type="entry name" value="Striated_Muscle_Regulatory"/>
</dbReference>
<dbReference type="InterPro" id="IPR013783">
    <property type="entry name" value="Ig-like_fold"/>
</dbReference>
<keyword evidence="1" id="KW-0677">Repeat</keyword>
<comment type="caution">
    <text evidence="4">The sequence shown here is derived from an EMBL/GenBank/DDBJ whole genome shotgun (WGS) entry which is preliminary data.</text>
</comment>
<reference evidence="5" key="1">
    <citation type="journal article" date="2017" name="Appl. Environ. Microbiol.">
        <title>Genomic analysis of Calderihabitans maritimus KKC1, a thermophilic hydrogenogenic carboxydotrophic bacterium isolated from marine sediment.</title>
        <authorList>
            <person name="Omae K."/>
            <person name="Yoneda Y."/>
            <person name="Fukuyama Y."/>
            <person name="Yoshida T."/>
            <person name="Sako Y."/>
        </authorList>
    </citation>
    <scope>NUCLEOTIDE SEQUENCE [LARGE SCALE GENOMIC DNA]</scope>
    <source>
        <strain evidence="5">KKC1</strain>
    </source>
</reference>
<dbReference type="Pfam" id="PF00041">
    <property type="entry name" value="fn3"/>
    <property type="match status" value="2"/>
</dbReference>
<protein>
    <submittedName>
        <fullName evidence="4">Minor extracellular protease epr</fullName>
    </submittedName>
</protein>
<evidence type="ECO:0000256" key="2">
    <source>
        <dbReference type="SAM" id="SignalP"/>
    </source>
</evidence>
<evidence type="ECO:0000256" key="1">
    <source>
        <dbReference type="ARBA" id="ARBA00022737"/>
    </source>
</evidence>
<proteinExistence type="predicted"/>
<keyword evidence="4" id="KW-0645">Protease</keyword>
<dbReference type="GO" id="GO:0006508">
    <property type="term" value="P:proteolysis"/>
    <property type="evidence" value="ECO:0007669"/>
    <property type="project" value="UniProtKB-KW"/>
</dbReference>
<keyword evidence="2" id="KW-0732">Signal</keyword>
<dbReference type="SUPFAM" id="SSF49265">
    <property type="entry name" value="Fibronectin type III"/>
    <property type="match status" value="3"/>
</dbReference>
<dbReference type="Proteomes" id="UP000197032">
    <property type="component" value="Unassembled WGS sequence"/>
</dbReference>
<dbReference type="AlphaFoldDB" id="A0A1Z5HPF2"/>
<dbReference type="RefSeq" id="WP_088552755.1">
    <property type="nucleotide sequence ID" value="NZ_BDGJ01000008.1"/>
</dbReference>
<dbReference type="OrthoDB" id="1717699at2"/>
<dbReference type="SMART" id="SM00060">
    <property type="entry name" value="FN3"/>
    <property type="match status" value="4"/>
</dbReference>
<dbReference type="PANTHER" id="PTHR13817">
    <property type="entry name" value="TITIN"/>
    <property type="match status" value="1"/>
</dbReference>
<sequence>MNSTGVRWLILFKGNGRKLTSAVALLALLLTLFPALPAVAGEDDSQGSLSIPAPDSVVGEVSSVVGRAYDPDGVSSVRVAIQNSQGEYLQDPFGGGWSNAWKSIEATITGWNFDSSVGGDVYEWSLGVAKAAFPEDTYKVYLYVLDQSGNFDDTVAGSPFTFQVDATGPVLSDPVPADGAVIAGSGAERFAVTATDVPAGVEAVQLVYKIGDEETKLQQGLTQEGDGVYAATVDLSGTTVGDVVYYYFTAEDNAGNSSRLPADGWYAAAVDKVPPGEVTGLTVEAPAEGGQLVLSWTDPDDGDYAGARVYYKTIEEENWTPAAEVEAGVQTYTITDLDSSGEIKYAVKVTTRDGFGNESEGTIDDNNGQGYAARDIQPPAEVSDLTVSIVPAGGSLELQWTDPDDGDYAGAKVYYRKLNETDWTYFGTVFDTVTGAVYVTDLANGTPYAVKVTTVDVYDNESDGVVADNNGQGYIPTDTQAPGEVTVVDVWAEPSGGTIELIWDDPKDLDLNHVNVYIREKGSDTWNTPAAVAKNVGWYEFTGLDRTGQTAYEFKITTVDAVYNESPGFELNNGGQGYTAKDETPPGEVTNVEVTIPAEGNSLEVSWDDPFDEDLDHINVYYRPIGTPGDAWLGPLPVDRGVERYLITGLANGHAYEVKLTAVDDVGNESSGVEENYFGHGYLPKQTAVDTTAPGEVTDLTVKPAPGAGRFILTLTTPEDEDLAGVAVYTALSGSDEWVLSEWLSSDMSETSEIAVQIPGSFVLGSDKVQFKVTTLDVHGNESEGVVADNGGQGYPVLGYWELTPGPEGWATFSVPVQLAGNQALLGDVINPEDVEIAYKFDAANQQWVQVTTDNNTLEPLEAVYIKLKKGTLAGIKPTTAPTNPPVKDLAAGWNLIGFTDNRPLSQALSSVDRLWSVAVSPAVNPDSWATTWNGYADYLVDTHYGYWVYMDEEGKLAGLSTTPVTVGRYPYPAVK</sequence>
<dbReference type="CDD" id="cd00063">
    <property type="entry name" value="FN3"/>
    <property type="match status" value="4"/>
</dbReference>
<evidence type="ECO:0000259" key="3">
    <source>
        <dbReference type="PROSITE" id="PS50853"/>
    </source>
</evidence>
<dbReference type="InterPro" id="IPR036116">
    <property type="entry name" value="FN3_sf"/>
</dbReference>
<feature type="signal peptide" evidence="2">
    <location>
        <begin position="1"/>
        <end position="40"/>
    </location>
</feature>
<dbReference type="PROSITE" id="PS50853">
    <property type="entry name" value="FN3"/>
    <property type="match status" value="3"/>
</dbReference>
<dbReference type="GO" id="GO:0008233">
    <property type="term" value="F:peptidase activity"/>
    <property type="evidence" value="ECO:0007669"/>
    <property type="project" value="UniProtKB-KW"/>
</dbReference>
<dbReference type="Gene3D" id="2.60.40.10">
    <property type="entry name" value="Immunoglobulins"/>
    <property type="match status" value="4"/>
</dbReference>
<keyword evidence="4" id="KW-0378">Hydrolase</keyword>
<gene>
    <name evidence="4" type="ORF">KKC1_03370</name>
</gene>
<organism evidence="4 5">
    <name type="scientific">Calderihabitans maritimus</name>
    <dbReference type="NCBI Taxonomy" id="1246530"/>
    <lineage>
        <taxon>Bacteria</taxon>
        <taxon>Bacillati</taxon>
        <taxon>Bacillota</taxon>
        <taxon>Clostridia</taxon>
        <taxon>Neomoorellales</taxon>
        <taxon>Calderihabitantaceae</taxon>
        <taxon>Calderihabitans</taxon>
    </lineage>
</organism>
<evidence type="ECO:0000313" key="5">
    <source>
        <dbReference type="Proteomes" id="UP000197032"/>
    </source>
</evidence>
<feature type="domain" description="Fibronectin type-III" evidence="3">
    <location>
        <begin position="381"/>
        <end position="478"/>
    </location>
</feature>
<feature type="domain" description="Fibronectin type-III" evidence="3">
    <location>
        <begin position="585"/>
        <end position="686"/>
    </location>
</feature>
<feature type="domain" description="Fibronectin type-III" evidence="3">
    <location>
        <begin position="274"/>
        <end position="370"/>
    </location>
</feature>
<dbReference type="PANTHER" id="PTHR13817:SF73">
    <property type="entry name" value="FIBRONECTIN TYPE-III DOMAIN-CONTAINING PROTEIN"/>
    <property type="match status" value="1"/>
</dbReference>
<dbReference type="EMBL" id="BDGJ01000008">
    <property type="protein sequence ID" value="GAW91175.1"/>
    <property type="molecule type" value="Genomic_DNA"/>
</dbReference>
<name>A0A1Z5HPF2_9FIRM</name>
<feature type="chain" id="PRO_5013074526" evidence="2">
    <location>
        <begin position="41"/>
        <end position="976"/>
    </location>
</feature>
<keyword evidence="5" id="KW-1185">Reference proteome</keyword>